<dbReference type="Gramene" id="Aco001042.1.mrna1">
    <property type="protein sequence ID" value="Aco001042.1.mrna1"/>
    <property type="gene ID" value="Aco001042.1.path1"/>
</dbReference>
<dbReference type="OrthoDB" id="10044893at2759"/>
<dbReference type="GO" id="GO:0005737">
    <property type="term" value="C:cytoplasm"/>
    <property type="evidence" value="ECO:0007669"/>
    <property type="project" value="TreeGrafter"/>
</dbReference>
<feature type="compositionally biased region" description="Low complexity" evidence="1">
    <location>
        <begin position="21"/>
        <end position="41"/>
    </location>
</feature>
<dbReference type="PROSITE" id="PS50181">
    <property type="entry name" value="FBOX"/>
    <property type="match status" value="1"/>
</dbReference>
<keyword evidence="3" id="KW-1185">Reference proteome</keyword>
<dbReference type="PANTHER" id="PTHR13382">
    <property type="entry name" value="MITOCHONDRIAL ATP SYNTHASE COUPLING FACTOR B"/>
    <property type="match status" value="1"/>
</dbReference>
<dbReference type="GeneID" id="109706954"/>
<dbReference type="RefSeq" id="XP_020083570.1">
    <property type="nucleotide sequence ID" value="XM_020227981.1"/>
</dbReference>
<dbReference type="InterPro" id="IPR032675">
    <property type="entry name" value="LRR_dom_sf"/>
</dbReference>
<dbReference type="SUPFAM" id="SSF81383">
    <property type="entry name" value="F-box domain"/>
    <property type="match status" value="1"/>
</dbReference>
<gene>
    <name evidence="4" type="primary">LOC109706954</name>
</gene>
<reference evidence="4" key="2">
    <citation type="submission" date="2025-08" db="UniProtKB">
        <authorList>
            <consortium name="RefSeq"/>
        </authorList>
    </citation>
    <scope>IDENTIFICATION</scope>
    <source>
        <tissue evidence="4">Leaf</tissue>
    </source>
</reference>
<dbReference type="InterPro" id="IPR050648">
    <property type="entry name" value="F-box_LRR-repeat"/>
</dbReference>
<dbReference type="Gene3D" id="1.20.1280.50">
    <property type="match status" value="1"/>
</dbReference>
<dbReference type="SMART" id="SM00256">
    <property type="entry name" value="FBOX"/>
    <property type="match status" value="1"/>
</dbReference>
<dbReference type="InterPro" id="IPR017900">
    <property type="entry name" value="4Fe4S_Fe_S_CS"/>
</dbReference>
<dbReference type="InterPro" id="IPR001810">
    <property type="entry name" value="F-box_dom"/>
</dbReference>
<dbReference type="InterPro" id="IPR036047">
    <property type="entry name" value="F-box-like_dom_sf"/>
</dbReference>
<feature type="compositionally biased region" description="Pro residues" evidence="1">
    <location>
        <begin position="1"/>
        <end position="10"/>
    </location>
</feature>
<feature type="domain" description="F-box" evidence="2">
    <location>
        <begin position="39"/>
        <end position="86"/>
    </location>
</feature>
<organism evidence="3 4">
    <name type="scientific">Ananas comosus</name>
    <name type="common">Pineapple</name>
    <name type="synonym">Ananas ananas</name>
    <dbReference type="NCBI Taxonomy" id="4615"/>
    <lineage>
        <taxon>Eukaryota</taxon>
        <taxon>Viridiplantae</taxon>
        <taxon>Streptophyta</taxon>
        <taxon>Embryophyta</taxon>
        <taxon>Tracheophyta</taxon>
        <taxon>Spermatophyta</taxon>
        <taxon>Magnoliopsida</taxon>
        <taxon>Liliopsida</taxon>
        <taxon>Poales</taxon>
        <taxon>Bromeliaceae</taxon>
        <taxon>Bromelioideae</taxon>
        <taxon>Ananas</taxon>
    </lineage>
</organism>
<protein>
    <submittedName>
        <fullName evidence="4">F-box protein SKIP28-like</fullName>
    </submittedName>
</protein>
<sequence>MPHAAPPDPSSTPIQPHLGRSSPNSLPHLSSSSSSSSSSSNAPMAPHGALFLVLGYLPLRELLAFQRVCRLLRDAIADDALLWRHITVEPPLSAKLTDEALLRITSKAEGKLKSLALVDCWNITDAGLLRVVEQNPAITKLYVPGCTFLTADGMVKVVKQLFECKGNLNHLQLRGLSNIRKDHLDIFNSFLGKNNLQQVSQPSFYNSRHLISFDCDDGRPIDVDLCPKCRNVRLVFDCTRESCRTMKYKRIECRGCFFCIARCEACGGCIDFDELDEETACSHILCLECWLQLPKCNTCNRPYCDGHASSLAESAWSSSGFICHQCAELD</sequence>
<evidence type="ECO:0000256" key="1">
    <source>
        <dbReference type="SAM" id="MobiDB-lite"/>
    </source>
</evidence>
<evidence type="ECO:0000259" key="2">
    <source>
        <dbReference type="PROSITE" id="PS50181"/>
    </source>
</evidence>
<dbReference type="PROSITE" id="PS00198">
    <property type="entry name" value="4FE4S_FER_1"/>
    <property type="match status" value="1"/>
</dbReference>
<name>A0A6P5EQU5_ANACO</name>
<dbReference type="Pfam" id="PF12937">
    <property type="entry name" value="F-box-like"/>
    <property type="match status" value="1"/>
</dbReference>
<dbReference type="SUPFAM" id="SSF52047">
    <property type="entry name" value="RNI-like"/>
    <property type="match status" value="1"/>
</dbReference>
<dbReference type="Proteomes" id="UP000515123">
    <property type="component" value="Linkage group 2"/>
</dbReference>
<accession>A0A6P5EQU5</accession>
<dbReference type="AlphaFoldDB" id="A0A6P5EQU5"/>
<dbReference type="PANTHER" id="PTHR13382:SF16">
    <property type="entry name" value="F-BOX PROTEIN SKIP28"/>
    <property type="match status" value="1"/>
</dbReference>
<dbReference type="Gene3D" id="3.80.10.10">
    <property type="entry name" value="Ribonuclease Inhibitor"/>
    <property type="match status" value="1"/>
</dbReference>
<proteinExistence type="predicted"/>
<feature type="region of interest" description="Disordered" evidence="1">
    <location>
        <begin position="1"/>
        <end position="41"/>
    </location>
</feature>
<evidence type="ECO:0000313" key="3">
    <source>
        <dbReference type="Proteomes" id="UP000515123"/>
    </source>
</evidence>
<reference evidence="3" key="1">
    <citation type="journal article" date="2015" name="Nat. Genet.">
        <title>The pineapple genome and the evolution of CAM photosynthesis.</title>
        <authorList>
            <person name="Ming R."/>
            <person name="VanBuren R."/>
            <person name="Wai C.M."/>
            <person name="Tang H."/>
            <person name="Schatz M.C."/>
            <person name="Bowers J.E."/>
            <person name="Lyons E."/>
            <person name="Wang M.L."/>
            <person name="Chen J."/>
            <person name="Biggers E."/>
            <person name="Zhang J."/>
            <person name="Huang L."/>
            <person name="Zhang L."/>
            <person name="Miao W."/>
            <person name="Zhang J."/>
            <person name="Ye Z."/>
            <person name="Miao C."/>
            <person name="Lin Z."/>
            <person name="Wang H."/>
            <person name="Zhou H."/>
            <person name="Yim W.C."/>
            <person name="Priest H.D."/>
            <person name="Zheng C."/>
            <person name="Woodhouse M."/>
            <person name="Edger P.P."/>
            <person name="Guyot R."/>
            <person name="Guo H.B."/>
            <person name="Guo H."/>
            <person name="Zheng G."/>
            <person name="Singh R."/>
            <person name="Sharma A."/>
            <person name="Min X."/>
            <person name="Zheng Y."/>
            <person name="Lee H."/>
            <person name="Gurtowski J."/>
            <person name="Sedlazeck F.J."/>
            <person name="Harkess A."/>
            <person name="McKain M.R."/>
            <person name="Liao Z."/>
            <person name="Fang J."/>
            <person name="Liu J."/>
            <person name="Zhang X."/>
            <person name="Zhang Q."/>
            <person name="Hu W."/>
            <person name="Qin Y."/>
            <person name="Wang K."/>
            <person name="Chen L.Y."/>
            <person name="Shirley N."/>
            <person name="Lin Y.R."/>
            <person name="Liu L.Y."/>
            <person name="Hernandez A.G."/>
            <person name="Wright C.L."/>
            <person name="Bulone V."/>
            <person name="Tuskan G.A."/>
            <person name="Heath K."/>
            <person name="Zee F."/>
            <person name="Moore P.H."/>
            <person name="Sunkar R."/>
            <person name="Leebens-Mack J.H."/>
            <person name="Mockler T."/>
            <person name="Bennetzen J.L."/>
            <person name="Freeling M."/>
            <person name="Sankoff D."/>
            <person name="Paterson A.H."/>
            <person name="Zhu X."/>
            <person name="Yang X."/>
            <person name="Smith J.A."/>
            <person name="Cushman J.C."/>
            <person name="Paull R.E."/>
            <person name="Yu Q."/>
        </authorList>
    </citation>
    <scope>NUCLEOTIDE SEQUENCE [LARGE SCALE GENOMIC DNA]</scope>
    <source>
        <strain evidence="3">cv. F153</strain>
    </source>
</reference>
<evidence type="ECO:0000313" key="4">
    <source>
        <dbReference type="RefSeq" id="XP_020083570.1"/>
    </source>
</evidence>